<feature type="region of interest" description="Disordered" evidence="1">
    <location>
        <begin position="111"/>
        <end position="209"/>
    </location>
</feature>
<feature type="compositionally biased region" description="Basic residues" evidence="1">
    <location>
        <begin position="129"/>
        <end position="153"/>
    </location>
</feature>
<gene>
    <name evidence="2" type="ORF">OBRU01_18273</name>
</gene>
<feature type="region of interest" description="Disordered" evidence="1">
    <location>
        <begin position="56"/>
        <end position="77"/>
    </location>
</feature>
<dbReference type="EMBL" id="JTDY01004127">
    <property type="protein sequence ID" value="KOB68556.1"/>
    <property type="molecule type" value="Genomic_DNA"/>
</dbReference>
<name>A0A0L7KZQ4_OPEBR</name>
<sequence length="887" mass="101264">CGVHGRFEYCIDDITGCVIGCHCHPGYYFDTDTKICEPNIKLTQDFRRHYHPELTQTHVAPTTHPPEEPTTDSNAVDEKIDEITKDADELGDWLYNQFFKTIENQVINKTQGAELPPTRRSSNVLLNKPARRSHKYWRSRKKKKRKSKSKSKLLRITENDSLFDSDASSGSEDDSDSSSESDVSRSVEDKHDKKKNDDHDHKKIIIYNKKPQPPLPSFIFLPNMDTPYYPPIGLPPPPAMPMYPMVPVPPMVPGPVMGGPLFPYPGVPHTCEDSSSLTSNTTTAAKVSEDEKPAPITVDKVSADEKPALITVDKVSKDKKPAPITVDKVSEDEKPALITVDKVSEDEKTAPITVDKVSKDKKPALITVDKVSEDKKPALITVDKVSEDEKTAPITVDKVSKDIKPALITVDKVSEDEKPALVTVDKVSEDEKTAPITVDKLKKLREKFNRKNKLESFLIDQYQDQSDAPLDGNDPSEFIRNRNLMRLNEMHPPPRDVDFKYLAELIHTNDLNKTLNTQPNPRKEIKKYDNIPLQPLPSRRSYYPIDNVNNRPMNNVMRQRSRMEYQNDSFYTNLGKQIASMIRNLDTTGEREVNIQIEGDNSKLPSQTSSVFNGDHYASRSYWDRSVRSPLKYMGTVFNKERNNLVKSNEDLFSLENKVEIAASTTPTLSLHDLENIVNNVKNEQLKPKRNSIYSKTSEHSNTSLKLNLLPGNLQRDSNDTIQPNYIAKPKPVQILAKEDSDIIKKLDTRRKQSDVNSFLLSHFRQLSPDYESIKNTGTLFQNMGSTKKPSAENKPNEITLQTHPNSNTIRTKGAANKTNFNYRLSPIQLNQRSYNYHPYRKNQYIYEKALPIQNTGFRQSLVPYGKYYDKPSYFHHEFHHFDYFDR</sequence>
<accession>A0A0L7KZQ4</accession>
<dbReference type="Proteomes" id="UP000037510">
    <property type="component" value="Unassembled WGS sequence"/>
</dbReference>
<keyword evidence="3" id="KW-1185">Reference proteome</keyword>
<feature type="non-terminal residue" evidence="2">
    <location>
        <position position="887"/>
    </location>
</feature>
<feature type="compositionally biased region" description="Basic and acidic residues" evidence="1">
    <location>
        <begin position="182"/>
        <end position="203"/>
    </location>
</feature>
<organism evidence="2 3">
    <name type="scientific">Operophtera brumata</name>
    <name type="common">Winter moth</name>
    <name type="synonym">Phalaena brumata</name>
    <dbReference type="NCBI Taxonomy" id="104452"/>
    <lineage>
        <taxon>Eukaryota</taxon>
        <taxon>Metazoa</taxon>
        <taxon>Ecdysozoa</taxon>
        <taxon>Arthropoda</taxon>
        <taxon>Hexapoda</taxon>
        <taxon>Insecta</taxon>
        <taxon>Pterygota</taxon>
        <taxon>Neoptera</taxon>
        <taxon>Endopterygota</taxon>
        <taxon>Lepidoptera</taxon>
        <taxon>Glossata</taxon>
        <taxon>Ditrysia</taxon>
        <taxon>Geometroidea</taxon>
        <taxon>Geometridae</taxon>
        <taxon>Larentiinae</taxon>
        <taxon>Operophtera</taxon>
    </lineage>
</organism>
<evidence type="ECO:0000256" key="1">
    <source>
        <dbReference type="SAM" id="MobiDB-lite"/>
    </source>
</evidence>
<feature type="non-terminal residue" evidence="2">
    <location>
        <position position="1"/>
    </location>
</feature>
<evidence type="ECO:0000313" key="3">
    <source>
        <dbReference type="Proteomes" id="UP000037510"/>
    </source>
</evidence>
<reference evidence="2 3" key="1">
    <citation type="journal article" date="2015" name="Genome Biol. Evol.">
        <title>The genome of winter moth (Operophtera brumata) provides a genomic perspective on sexual dimorphism and phenology.</title>
        <authorList>
            <person name="Derks M.F."/>
            <person name="Smit S."/>
            <person name="Salis L."/>
            <person name="Schijlen E."/>
            <person name="Bossers A."/>
            <person name="Mateman C."/>
            <person name="Pijl A.S."/>
            <person name="de Ridder D."/>
            <person name="Groenen M.A."/>
            <person name="Visser M.E."/>
            <person name="Megens H.J."/>
        </authorList>
    </citation>
    <scope>NUCLEOTIDE SEQUENCE [LARGE SCALE GENOMIC DNA]</scope>
    <source>
        <strain evidence="2">WM2013NL</strain>
        <tissue evidence="2">Head and thorax</tissue>
    </source>
</reference>
<evidence type="ECO:0000313" key="2">
    <source>
        <dbReference type="EMBL" id="KOB68556.1"/>
    </source>
</evidence>
<proteinExistence type="predicted"/>
<comment type="caution">
    <text evidence="2">The sequence shown here is derived from an EMBL/GenBank/DDBJ whole genome shotgun (WGS) entry which is preliminary data.</text>
</comment>
<dbReference type="AlphaFoldDB" id="A0A0L7KZQ4"/>
<protein>
    <submittedName>
        <fullName evidence="2">Uncharacterized protein</fullName>
    </submittedName>
</protein>
<dbReference type="STRING" id="104452.A0A0L7KZQ4"/>